<evidence type="ECO:0000256" key="12">
    <source>
        <dbReference type="ARBA" id="ARBA00060393"/>
    </source>
</evidence>
<dbReference type="SMART" id="SM00335">
    <property type="entry name" value="ANX"/>
    <property type="match status" value="4"/>
</dbReference>
<keyword evidence="8 14" id="KW-0106">Calcium</keyword>
<dbReference type="GO" id="GO:0001786">
    <property type="term" value="F:phosphatidylserine binding"/>
    <property type="evidence" value="ECO:0007669"/>
    <property type="project" value="TreeGrafter"/>
</dbReference>
<dbReference type="PRINTS" id="PR00196">
    <property type="entry name" value="ANNEXIN"/>
</dbReference>
<evidence type="ECO:0000256" key="4">
    <source>
        <dbReference type="ARBA" id="ARBA00011738"/>
    </source>
</evidence>
<evidence type="ECO:0000256" key="6">
    <source>
        <dbReference type="ARBA" id="ARBA00022723"/>
    </source>
</evidence>
<name>A0A8E0RTD0_9TREM</name>
<evidence type="ECO:0000256" key="5">
    <source>
        <dbReference type="ARBA" id="ARBA00022525"/>
    </source>
</evidence>
<evidence type="ECO:0000256" key="7">
    <source>
        <dbReference type="ARBA" id="ARBA00022737"/>
    </source>
</evidence>
<dbReference type="PROSITE" id="PS51897">
    <property type="entry name" value="ANNEXIN_2"/>
    <property type="match status" value="4"/>
</dbReference>
<dbReference type="PANTHER" id="PTHR10502">
    <property type="entry name" value="ANNEXIN"/>
    <property type="match status" value="1"/>
</dbReference>
<keyword evidence="9 14" id="KW-0041">Annexin</keyword>
<accession>A0A8E0RTD0</accession>
<dbReference type="Pfam" id="PF00191">
    <property type="entry name" value="Annexin"/>
    <property type="match status" value="2"/>
</dbReference>
<dbReference type="InterPro" id="IPR001464">
    <property type="entry name" value="Annexin"/>
</dbReference>
<evidence type="ECO:0000256" key="9">
    <source>
        <dbReference type="ARBA" id="ARBA00023216"/>
    </source>
</evidence>
<keyword evidence="10 14" id="KW-0111">Calcium/phospholipid-binding</keyword>
<evidence type="ECO:0000256" key="8">
    <source>
        <dbReference type="ARBA" id="ARBA00022837"/>
    </source>
</evidence>
<keyword evidence="6" id="KW-0479">Metal-binding</keyword>
<dbReference type="GO" id="GO:0005886">
    <property type="term" value="C:plasma membrane"/>
    <property type="evidence" value="ECO:0007669"/>
    <property type="project" value="TreeGrafter"/>
</dbReference>
<dbReference type="PANTHER" id="PTHR10502:SF102">
    <property type="entry name" value="ANNEXIN B11"/>
    <property type="match status" value="1"/>
</dbReference>
<reference evidence="15" key="1">
    <citation type="submission" date="2019-05" db="EMBL/GenBank/DDBJ databases">
        <title>Annotation for the trematode Fasciolopsis buski.</title>
        <authorList>
            <person name="Choi Y.-J."/>
        </authorList>
    </citation>
    <scope>NUCLEOTIDE SEQUENCE</scope>
    <source>
        <strain evidence="15">HT</strain>
        <tissue evidence="15">Whole worm</tissue>
    </source>
</reference>
<evidence type="ECO:0000313" key="15">
    <source>
        <dbReference type="EMBL" id="KAA0190350.1"/>
    </source>
</evidence>
<dbReference type="GO" id="GO:0005634">
    <property type="term" value="C:nucleus"/>
    <property type="evidence" value="ECO:0007669"/>
    <property type="project" value="TreeGrafter"/>
</dbReference>
<dbReference type="InterPro" id="IPR018252">
    <property type="entry name" value="Annexin_repeat_CS"/>
</dbReference>
<dbReference type="InterPro" id="IPR037104">
    <property type="entry name" value="Annexin_sf"/>
</dbReference>
<dbReference type="SUPFAM" id="SSF47874">
    <property type="entry name" value="Annexin"/>
    <property type="match status" value="1"/>
</dbReference>
<dbReference type="FunFam" id="1.10.220.10:FF:000001">
    <property type="entry name" value="Annexin"/>
    <property type="match status" value="1"/>
</dbReference>
<proteinExistence type="inferred from homology"/>
<keyword evidence="7 14" id="KW-0677">Repeat</keyword>
<sequence length="281" mass="32268">MGHRSVDQRLSIVENYRLMFSTDLLSAFKSSLKGYLLQCINALCLSPADFDSTELRKAIGGRKMDEDTVLEILCTRSNAQIHQIKEAYTKQYFGRDLMADIKNCSTGHFTELLLKQCSSERSESLQVDSDLAKKDAQRLYDVIEKRVANTGPELNSLLCARTFLHMRFVFEAFSTLANYEVEDALKKAFNGNLLRSYLYLVQLIRSKPKYFAERLYQSMKGLGTNDTMLIRIIVTRCELDMGYIKEEFGSENKHSLAKWITDDTTGNYRRLLLALINEDNQ</sequence>
<comment type="subunit">
    <text evidence="4">Homodimer.</text>
</comment>
<dbReference type="Proteomes" id="UP000728185">
    <property type="component" value="Unassembled WGS sequence"/>
</dbReference>
<evidence type="ECO:0000313" key="16">
    <source>
        <dbReference type="Proteomes" id="UP000728185"/>
    </source>
</evidence>
<dbReference type="Gene3D" id="1.10.220.10">
    <property type="entry name" value="Annexin"/>
    <property type="match status" value="3"/>
</dbReference>
<comment type="caution">
    <text evidence="15">The sequence shown here is derived from an EMBL/GenBank/DDBJ whole genome shotgun (WGS) entry which is preliminary data.</text>
</comment>
<dbReference type="PROSITE" id="PS00223">
    <property type="entry name" value="ANNEXIN_1"/>
    <property type="match status" value="1"/>
</dbReference>
<dbReference type="GO" id="GO:0005737">
    <property type="term" value="C:cytoplasm"/>
    <property type="evidence" value="ECO:0007669"/>
    <property type="project" value="TreeGrafter"/>
</dbReference>
<dbReference type="FunFam" id="1.10.220.10:FF:000002">
    <property type="entry name" value="Annexin"/>
    <property type="match status" value="1"/>
</dbReference>
<evidence type="ECO:0000256" key="2">
    <source>
        <dbReference type="ARBA" id="ARBA00004550"/>
    </source>
</evidence>
<protein>
    <recommendedName>
        <fullName evidence="13 14">Annexin</fullName>
    </recommendedName>
</protein>
<dbReference type="OrthoDB" id="37886at2759"/>
<dbReference type="FunFam" id="1.10.220.10:FF:000005">
    <property type="entry name" value="Annexin"/>
    <property type="match status" value="1"/>
</dbReference>
<evidence type="ECO:0000256" key="1">
    <source>
        <dbReference type="ARBA" id="ARBA00004340"/>
    </source>
</evidence>
<evidence type="ECO:0000256" key="13">
    <source>
        <dbReference type="ARBA" id="ARBA00077076"/>
    </source>
</evidence>
<dbReference type="GO" id="GO:0005576">
    <property type="term" value="C:extracellular region"/>
    <property type="evidence" value="ECO:0007669"/>
    <property type="project" value="UniProtKB-SubCell"/>
</dbReference>
<comment type="subcellular location">
    <subcellularLocation>
        <location evidence="1">Host cell</location>
    </subcellularLocation>
    <subcellularLocation>
        <location evidence="2">Secreted</location>
        <location evidence="2">Extracellular exosome</location>
    </subcellularLocation>
    <subcellularLocation>
        <location evidence="12">Tegument</location>
    </subcellularLocation>
</comment>
<evidence type="ECO:0000256" key="14">
    <source>
        <dbReference type="RuleBase" id="RU003540"/>
    </source>
</evidence>
<evidence type="ECO:0000256" key="11">
    <source>
        <dbReference type="ARBA" id="ARBA00059330"/>
    </source>
</evidence>
<dbReference type="GO" id="GO:0012506">
    <property type="term" value="C:vesicle membrane"/>
    <property type="evidence" value="ECO:0007669"/>
    <property type="project" value="TreeGrafter"/>
</dbReference>
<gene>
    <name evidence="15" type="ORF">FBUS_08996</name>
</gene>
<evidence type="ECO:0000256" key="3">
    <source>
        <dbReference type="ARBA" id="ARBA00007831"/>
    </source>
</evidence>
<dbReference type="GO" id="GO:0043657">
    <property type="term" value="C:host cell"/>
    <property type="evidence" value="ECO:0007669"/>
    <property type="project" value="UniProtKB-SubCell"/>
</dbReference>
<dbReference type="GO" id="GO:0005544">
    <property type="term" value="F:calcium-dependent phospholipid binding"/>
    <property type="evidence" value="ECO:0007669"/>
    <property type="project" value="UniProtKB-KW"/>
</dbReference>
<comment type="similarity">
    <text evidence="3 14">Belongs to the annexin family.</text>
</comment>
<keyword evidence="5" id="KW-0964">Secreted</keyword>
<comment type="domain">
    <text evidence="14">A pair of annexin repeats may form one binding site for calcium and phospholipid.</text>
</comment>
<evidence type="ECO:0000256" key="10">
    <source>
        <dbReference type="ARBA" id="ARBA00023302"/>
    </source>
</evidence>
<dbReference type="GO" id="GO:0005509">
    <property type="term" value="F:calcium ion binding"/>
    <property type="evidence" value="ECO:0007669"/>
    <property type="project" value="InterPro"/>
</dbReference>
<dbReference type="AlphaFoldDB" id="A0A8E0RTD0"/>
<dbReference type="InterPro" id="IPR018502">
    <property type="entry name" value="Annexin_repeat"/>
</dbReference>
<keyword evidence="16" id="KW-1185">Reference proteome</keyword>
<comment type="function">
    <text evidence="11">Involved in reproduction of the worm. Involved in host-parasite interaction. Delivered into the host cell by means of parasite exosomes. Binds to acidic phospholipid membranes in a calcium-dependent manner in vitro. Causes aggregation of liposomes in the presence of calcium, but not in its absence. Likely to promote membrane fusion. May provide structural integrity within the tegument.</text>
</comment>
<organism evidence="15 16">
    <name type="scientific">Fasciolopsis buskii</name>
    <dbReference type="NCBI Taxonomy" id="27845"/>
    <lineage>
        <taxon>Eukaryota</taxon>
        <taxon>Metazoa</taxon>
        <taxon>Spiralia</taxon>
        <taxon>Lophotrochozoa</taxon>
        <taxon>Platyhelminthes</taxon>
        <taxon>Trematoda</taxon>
        <taxon>Digenea</taxon>
        <taxon>Plagiorchiida</taxon>
        <taxon>Echinostomata</taxon>
        <taxon>Echinostomatoidea</taxon>
        <taxon>Fasciolidae</taxon>
        <taxon>Fasciolopsis</taxon>
    </lineage>
</organism>
<dbReference type="EMBL" id="LUCM01007157">
    <property type="protein sequence ID" value="KAA0190350.1"/>
    <property type="molecule type" value="Genomic_DNA"/>
</dbReference>